<comment type="similarity">
    <text evidence="7">Belongs to the SOSEKI family.</text>
</comment>
<reference evidence="10 11" key="1">
    <citation type="journal article" date="2022" name="Nat. Plants">
        <title>Genomes of leafy and leafless Platanthera orchids illuminate the evolution of mycoheterotrophy.</title>
        <authorList>
            <person name="Li M.H."/>
            <person name="Liu K.W."/>
            <person name="Li Z."/>
            <person name="Lu H.C."/>
            <person name="Ye Q.L."/>
            <person name="Zhang D."/>
            <person name="Wang J.Y."/>
            <person name="Li Y.F."/>
            <person name="Zhong Z.M."/>
            <person name="Liu X."/>
            <person name="Yu X."/>
            <person name="Liu D.K."/>
            <person name="Tu X.D."/>
            <person name="Liu B."/>
            <person name="Hao Y."/>
            <person name="Liao X.Y."/>
            <person name="Jiang Y.T."/>
            <person name="Sun W.H."/>
            <person name="Chen J."/>
            <person name="Chen Y.Q."/>
            <person name="Ai Y."/>
            <person name="Zhai J.W."/>
            <person name="Wu S.S."/>
            <person name="Zhou Z."/>
            <person name="Hsiao Y.Y."/>
            <person name="Wu W.L."/>
            <person name="Chen Y.Y."/>
            <person name="Lin Y.F."/>
            <person name="Hsu J.L."/>
            <person name="Li C.Y."/>
            <person name="Wang Z.W."/>
            <person name="Zhao X."/>
            <person name="Zhong W.Y."/>
            <person name="Ma X.K."/>
            <person name="Ma L."/>
            <person name="Huang J."/>
            <person name="Chen G.Z."/>
            <person name="Huang M.Z."/>
            <person name="Huang L."/>
            <person name="Peng D.H."/>
            <person name="Luo Y.B."/>
            <person name="Zou S.Q."/>
            <person name="Chen S.P."/>
            <person name="Lan S."/>
            <person name="Tsai W.C."/>
            <person name="Van de Peer Y."/>
            <person name="Liu Z.J."/>
        </authorList>
    </citation>
    <scope>NUCLEOTIDE SEQUENCE [LARGE SCALE GENOMIC DNA]</scope>
    <source>
        <strain evidence="10">Lor288</strain>
    </source>
</reference>
<comment type="caution">
    <text evidence="10">The sequence shown here is derived from an EMBL/GenBank/DDBJ whole genome shotgun (WGS) entry which is preliminary data.</text>
</comment>
<evidence type="ECO:0000259" key="9">
    <source>
        <dbReference type="Pfam" id="PF06136"/>
    </source>
</evidence>
<evidence type="ECO:0000256" key="8">
    <source>
        <dbReference type="SAM" id="MobiDB-lite"/>
    </source>
</evidence>
<evidence type="ECO:0000256" key="7">
    <source>
        <dbReference type="ARBA" id="ARBA00024211"/>
    </source>
</evidence>
<dbReference type="PANTHER" id="PTHR31083:SF18">
    <property type="entry name" value="PROTEIN SOSEKI 2"/>
    <property type="match status" value="1"/>
</dbReference>
<keyword evidence="4" id="KW-0132">Cell division</keyword>
<dbReference type="InterPro" id="IPR048351">
    <property type="entry name" value="SOK_DIX"/>
</dbReference>
<keyword evidence="11" id="KW-1185">Reference proteome</keyword>
<evidence type="ECO:0000256" key="1">
    <source>
        <dbReference type="ARBA" id="ARBA00004413"/>
    </source>
</evidence>
<dbReference type="Pfam" id="PF06136">
    <property type="entry name" value="SOK"/>
    <property type="match status" value="1"/>
</dbReference>
<keyword evidence="6" id="KW-0131">Cell cycle</keyword>
<dbReference type="InterPro" id="IPR010369">
    <property type="entry name" value="SOK"/>
</dbReference>
<protein>
    <recommendedName>
        <fullName evidence="9">SOSEKI DIX-like domain-containing protein</fullName>
    </recommendedName>
</protein>
<feature type="compositionally biased region" description="Basic residues" evidence="8">
    <location>
        <begin position="112"/>
        <end position="122"/>
    </location>
</feature>
<evidence type="ECO:0000256" key="3">
    <source>
        <dbReference type="ARBA" id="ARBA00022475"/>
    </source>
</evidence>
<evidence type="ECO:0000256" key="6">
    <source>
        <dbReference type="ARBA" id="ARBA00023306"/>
    </source>
</evidence>
<feature type="domain" description="SOSEKI DIX-like" evidence="9">
    <location>
        <begin position="1"/>
        <end position="44"/>
    </location>
</feature>
<gene>
    <name evidence="10" type="ORF">KSP40_PGU003840</name>
</gene>
<organism evidence="10 11">
    <name type="scientific">Platanthera guangdongensis</name>
    <dbReference type="NCBI Taxonomy" id="2320717"/>
    <lineage>
        <taxon>Eukaryota</taxon>
        <taxon>Viridiplantae</taxon>
        <taxon>Streptophyta</taxon>
        <taxon>Embryophyta</taxon>
        <taxon>Tracheophyta</taxon>
        <taxon>Spermatophyta</taxon>
        <taxon>Magnoliopsida</taxon>
        <taxon>Liliopsida</taxon>
        <taxon>Asparagales</taxon>
        <taxon>Orchidaceae</taxon>
        <taxon>Orchidoideae</taxon>
        <taxon>Orchideae</taxon>
        <taxon>Orchidinae</taxon>
        <taxon>Platanthera</taxon>
    </lineage>
</organism>
<evidence type="ECO:0000313" key="11">
    <source>
        <dbReference type="Proteomes" id="UP001412067"/>
    </source>
</evidence>
<dbReference type="PANTHER" id="PTHR31083">
    <property type="entry name" value="UPSTREAM OF FLC PROTEIN (DUF966)"/>
    <property type="match status" value="1"/>
</dbReference>
<name>A0ABR2N2S3_9ASPA</name>
<feature type="compositionally biased region" description="Basic and acidic residues" evidence="8">
    <location>
        <begin position="85"/>
        <end position="94"/>
    </location>
</feature>
<accession>A0ABR2N2S3</accession>
<proteinExistence type="inferred from homology"/>
<evidence type="ECO:0000256" key="5">
    <source>
        <dbReference type="ARBA" id="ARBA00023136"/>
    </source>
</evidence>
<keyword evidence="2" id="KW-0217">Developmental protein</keyword>
<keyword evidence="3" id="KW-1003">Cell membrane</keyword>
<comment type="subcellular location">
    <subcellularLocation>
        <location evidence="1">Cell membrane</location>
        <topology evidence="1">Peripheral membrane protein</topology>
        <orientation evidence="1">Cytoplasmic side</orientation>
    </subcellularLocation>
</comment>
<dbReference type="EMBL" id="JBBWWR010000003">
    <property type="protein sequence ID" value="KAK8969458.1"/>
    <property type="molecule type" value="Genomic_DNA"/>
</dbReference>
<evidence type="ECO:0000256" key="2">
    <source>
        <dbReference type="ARBA" id="ARBA00022473"/>
    </source>
</evidence>
<sequence length="122" mass="13323">MPSLFSWSCKRSYKNGYVWNDLSENDVIYPADGAEYVLKGSELIHAPAPPLMEDKQYFSGSIVEATAVSDRAAADPALKKSSSYNEERGAKLGMEEDEAEVSGVGITGKCIPSRKRSSVKQQ</sequence>
<evidence type="ECO:0000313" key="10">
    <source>
        <dbReference type="EMBL" id="KAK8969458.1"/>
    </source>
</evidence>
<evidence type="ECO:0000256" key="4">
    <source>
        <dbReference type="ARBA" id="ARBA00022618"/>
    </source>
</evidence>
<feature type="region of interest" description="Disordered" evidence="8">
    <location>
        <begin position="76"/>
        <end position="122"/>
    </location>
</feature>
<dbReference type="Proteomes" id="UP001412067">
    <property type="component" value="Unassembled WGS sequence"/>
</dbReference>
<keyword evidence="5" id="KW-0472">Membrane</keyword>